<dbReference type="GO" id="GO:0022625">
    <property type="term" value="C:cytosolic large ribosomal subunit"/>
    <property type="evidence" value="ECO:0007669"/>
    <property type="project" value="TreeGrafter"/>
</dbReference>
<evidence type="ECO:0000256" key="3">
    <source>
        <dbReference type="ARBA" id="ARBA00023274"/>
    </source>
</evidence>
<evidence type="ECO:0000313" key="5">
    <source>
        <dbReference type="EMBL" id="KKP44189.1"/>
    </source>
</evidence>
<dbReference type="Pfam" id="PF01245">
    <property type="entry name" value="Ribosomal_L19"/>
    <property type="match status" value="1"/>
</dbReference>
<evidence type="ECO:0000313" key="6">
    <source>
        <dbReference type="Proteomes" id="UP000034302"/>
    </source>
</evidence>
<dbReference type="InterPro" id="IPR008991">
    <property type="entry name" value="Translation_prot_SH3-like_sf"/>
</dbReference>
<evidence type="ECO:0000256" key="2">
    <source>
        <dbReference type="ARBA" id="ARBA00022980"/>
    </source>
</evidence>
<dbReference type="SUPFAM" id="SSF50104">
    <property type="entry name" value="Translation proteins SH3-like domain"/>
    <property type="match status" value="1"/>
</dbReference>
<dbReference type="PRINTS" id="PR00061">
    <property type="entry name" value="RIBOSOMALL19"/>
</dbReference>
<dbReference type="NCBIfam" id="TIGR01024">
    <property type="entry name" value="rplS_bact"/>
    <property type="match status" value="1"/>
</dbReference>
<name>A0A0F9ZJA0_9BACT</name>
<evidence type="ECO:0000256" key="1">
    <source>
        <dbReference type="ARBA" id="ARBA00005781"/>
    </source>
</evidence>
<gene>
    <name evidence="5" type="ORF">UR34_C0005G0012</name>
</gene>
<dbReference type="GO" id="GO:0006412">
    <property type="term" value="P:translation"/>
    <property type="evidence" value="ECO:0007669"/>
    <property type="project" value="InterPro"/>
</dbReference>
<dbReference type="Gene3D" id="2.30.30.790">
    <property type="match status" value="1"/>
</dbReference>
<protein>
    <recommendedName>
        <fullName evidence="4">50S ribosomal protein L19</fullName>
    </recommendedName>
</protein>
<comment type="function">
    <text evidence="4">This protein is located at the 30S-50S ribosomal subunit interface and may play a role in the structure and function of the aminoacyl-tRNA binding site.</text>
</comment>
<sequence>MDINIINTVEKDQYKKRPLVRVGDTVKLHLKIKEGNKERIQIFTGVVISIKGSGLGKTLTVRKISYGVGVERIVPFNSNLLEKIEIVKRGTVKKSKLFFLRERIGRRALKIDNIKDVYMTDEIEVPVEGEAVEKEDSAE</sequence>
<dbReference type="EMBL" id="LBOV01000005">
    <property type="protein sequence ID" value="KKP44189.1"/>
    <property type="molecule type" value="Genomic_DNA"/>
</dbReference>
<evidence type="ECO:0000256" key="4">
    <source>
        <dbReference type="RuleBase" id="RU000559"/>
    </source>
</evidence>
<comment type="similarity">
    <text evidence="1 4">Belongs to the bacterial ribosomal protein bL19 family.</text>
</comment>
<dbReference type="PANTHER" id="PTHR15680">
    <property type="entry name" value="RIBOSOMAL PROTEIN L19"/>
    <property type="match status" value="1"/>
</dbReference>
<dbReference type="PATRIC" id="fig|1619089.3.peg.286"/>
<accession>A0A0F9ZJA0</accession>
<reference evidence="5 6" key="1">
    <citation type="journal article" date="2015" name="Nature">
        <title>rRNA introns, odd ribosomes, and small enigmatic genomes across a large radiation of phyla.</title>
        <authorList>
            <person name="Brown C.T."/>
            <person name="Hug L.A."/>
            <person name="Thomas B.C."/>
            <person name="Sharon I."/>
            <person name="Castelle C.J."/>
            <person name="Singh A."/>
            <person name="Wilkins M.J."/>
            <person name="Williams K.H."/>
            <person name="Banfield J.F."/>
        </authorList>
    </citation>
    <scope>NUCLEOTIDE SEQUENCE [LARGE SCALE GENOMIC DNA]</scope>
</reference>
<dbReference type="Proteomes" id="UP000034302">
    <property type="component" value="Unassembled WGS sequence"/>
</dbReference>
<organism evidence="5 6">
    <name type="scientific">candidate division WS6 bacterium GW2011_GWC1_33_20</name>
    <dbReference type="NCBI Taxonomy" id="1619089"/>
    <lineage>
        <taxon>Bacteria</taxon>
        <taxon>Candidatus Dojkabacteria</taxon>
    </lineage>
</organism>
<dbReference type="PANTHER" id="PTHR15680:SF9">
    <property type="entry name" value="LARGE RIBOSOMAL SUBUNIT PROTEIN BL19M"/>
    <property type="match status" value="1"/>
</dbReference>
<dbReference type="AlphaFoldDB" id="A0A0F9ZJA0"/>
<dbReference type="InterPro" id="IPR038657">
    <property type="entry name" value="Ribosomal_bL19_sf"/>
</dbReference>
<dbReference type="InterPro" id="IPR001857">
    <property type="entry name" value="Ribosomal_bL19"/>
</dbReference>
<keyword evidence="3 4" id="KW-0687">Ribonucleoprotein</keyword>
<dbReference type="GO" id="GO:0003735">
    <property type="term" value="F:structural constituent of ribosome"/>
    <property type="evidence" value="ECO:0007669"/>
    <property type="project" value="InterPro"/>
</dbReference>
<proteinExistence type="inferred from homology"/>
<keyword evidence="2 5" id="KW-0689">Ribosomal protein</keyword>
<comment type="caution">
    <text evidence="5">The sequence shown here is derived from an EMBL/GenBank/DDBJ whole genome shotgun (WGS) entry which is preliminary data.</text>
</comment>